<dbReference type="PATRIC" id="fig|1470200.3.peg.2457"/>
<keyword evidence="7" id="KW-0407">Ion channel</keyword>
<sequence>MGSTNNWLHWERWADKTMLFGGDLLEALVILLVGKWIVGRIIALVQKAFARSKVDKTLAGFIINVLNILLLVFVLMTALSKVGVPTNSVAALIGGAGLAVGLALKDQLSNFAAGVLIILFRPFKVGDFIRAGDKEGYVLEIKIVQTSLRTDANEEVIIPNGVLMSSSIVNKSSLPQRRAQVVVGVGYGADLQAAKAAVLRAATEHPKNIETVNPATVQITNLGSGSIEITLWAWTEEADWWDFQCDLNERVVENLRAANISMPFPQ</sequence>
<dbReference type="SUPFAM" id="SSF50182">
    <property type="entry name" value="Sm-like ribonucleoproteins"/>
    <property type="match status" value="1"/>
</dbReference>
<name>A0A0J1C3N1_9NEIS</name>
<comment type="caution">
    <text evidence="11">The sequence shown here is derived from an EMBL/GenBank/DDBJ whole genome shotgun (WGS) entry which is preliminary data.</text>
</comment>
<reference evidence="11 12" key="1">
    <citation type="submission" date="2014-11" db="EMBL/GenBank/DDBJ databases">
        <title>Genome of a novel goose pathogen.</title>
        <authorList>
            <person name="Hansen C.M."/>
            <person name="Hueffer K."/>
            <person name="Choi S.C."/>
        </authorList>
    </citation>
    <scope>NUCLEOTIDE SEQUENCE [LARGE SCALE GENOMIC DNA]</scope>
    <source>
        <strain evidence="11 12">KH1503</strain>
    </source>
</reference>
<keyword evidence="4 7" id="KW-0812">Transmembrane</keyword>
<evidence type="ECO:0000256" key="1">
    <source>
        <dbReference type="ARBA" id="ARBA00004651"/>
    </source>
</evidence>
<dbReference type="PANTHER" id="PTHR30221:SF1">
    <property type="entry name" value="SMALL-CONDUCTANCE MECHANOSENSITIVE CHANNEL"/>
    <property type="match status" value="1"/>
</dbReference>
<dbReference type="InterPro" id="IPR045275">
    <property type="entry name" value="MscS_archaea/bacteria_type"/>
</dbReference>
<dbReference type="Gene3D" id="2.30.30.60">
    <property type="match status" value="1"/>
</dbReference>
<keyword evidence="12" id="KW-1185">Reference proteome</keyword>
<evidence type="ECO:0000256" key="4">
    <source>
        <dbReference type="ARBA" id="ARBA00022692"/>
    </source>
</evidence>
<dbReference type="Pfam" id="PF00924">
    <property type="entry name" value="MS_channel_2nd"/>
    <property type="match status" value="1"/>
</dbReference>
<keyword evidence="3" id="KW-1003">Cell membrane</keyword>
<dbReference type="InterPro" id="IPR010920">
    <property type="entry name" value="LSM_dom_sf"/>
</dbReference>
<dbReference type="InterPro" id="IPR049278">
    <property type="entry name" value="MS_channel_C"/>
</dbReference>
<dbReference type="OrthoDB" id="9799209at2"/>
<dbReference type="Pfam" id="PF21082">
    <property type="entry name" value="MS_channel_3rd"/>
    <property type="match status" value="1"/>
</dbReference>
<evidence type="ECO:0000256" key="5">
    <source>
        <dbReference type="ARBA" id="ARBA00022989"/>
    </source>
</evidence>
<comment type="caution">
    <text evidence="7">Lacks conserved residue(s) required for the propagation of feature annotation.</text>
</comment>
<keyword evidence="7" id="KW-0813">Transport</keyword>
<evidence type="ECO:0000259" key="10">
    <source>
        <dbReference type="Pfam" id="PF21088"/>
    </source>
</evidence>
<evidence type="ECO:0000256" key="7">
    <source>
        <dbReference type="RuleBase" id="RU369025"/>
    </source>
</evidence>
<evidence type="ECO:0000256" key="3">
    <source>
        <dbReference type="ARBA" id="ARBA00022475"/>
    </source>
</evidence>
<keyword evidence="7" id="KW-0997">Cell inner membrane</keyword>
<dbReference type="STRING" id="1470200.PL75_06245"/>
<keyword evidence="7" id="KW-0406">Ion transport</keyword>
<dbReference type="InterPro" id="IPR006685">
    <property type="entry name" value="MscS_channel_2nd"/>
</dbReference>
<accession>A0A0J1C3N1</accession>
<dbReference type="EMBL" id="JTDO01000008">
    <property type="protein sequence ID" value="KLT72893.1"/>
    <property type="molecule type" value="Genomic_DNA"/>
</dbReference>
<comment type="subcellular location">
    <subcellularLocation>
        <location evidence="7">Cell inner membrane</location>
        <topology evidence="7">Multi-pass membrane protein</topology>
    </subcellularLocation>
    <subcellularLocation>
        <location evidence="1">Cell membrane</location>
        <topology evidence="1">Multi-pass membrane protein</topology>
    </subcellularLocation>
</comment>
<dbReference type="Pfam" id="PF21088">
    <property type="entry name" value="MS_channel_1st"/>
    <property type="match status" value="1"/>
</dbReference>
<feature type="domain" description="Mechanosensitive ion channel MscS" evidence="8">
    <location>
        <begin position="108"/>
        <end position="172"/>
    </location>
</feature>
<proteinExistence type="inferred from homology"/>
<evidence type="ECO:0000313" key="11">
    <source>
        <dbReference type="EMBL" id="KLT72893.1"/>
    </source>
</evidence>
<dbReference type="SUPFAM" id="SSF82861">
    <property type="entry name" value="Mechanosensitive channel protein MscS (YggB), transmembrane region"/>
    <property type="match status" value="1"/>
</dbReference>
<evidence type="ECO:0000313" key="12">
    <source>
        <dbReference type="Proteomes" id="UP000036027"/>
    </source>
</evidence>
<keyword evidence="5 7" id="KW-1133">Transmembrane helix</keyword>
<dbReference type="GO" id="GO:0005886">
    <property type="term" value="C:plasma membrane"/>
    <property type="evidence" value="ECO:0007669"/>
    <property type="project" value="UniProtKB-SubCell"/>
</dbReference>
<dbReference type="SUPFAM" id="SSF82689">
    <property type="entry name" value="Mechanosensitive channel protein MscS (YggB), C-terminal domain"/>
    <property type="match status" value="1"/>
</dbReference>
<evidence type="ECO:0000256" key="2">
    <source>
        <dbReference type="ARBA" id="ARBA00008017"/>
    </source>
</evidence>
<dbReference type="Proteomes" id="UP000036027">
    <property type="component" value="Unassembled WGS sequence"/>
</dbReference>
<gene>
    <name evidence="11" type="ORF">PL75_06245</name>
</gene>
<dbReference type="RefSeq" id="WP_047761062.1">
    <property type="nucleotide sequence ID" value="NZ_CP091510.1"/>
</dbReference>
<dbReference type="Gene3D" id="1.10.287.1260">
    <property type="match status" value="1"/>
</dbReference>
<evidence type="ECO:0000259" key="9">
    <source>
        <dbReference type="Pfam" id="PF21082"/>
    </source>
</evidence>
<dbReference type="GO" id="GO:0008381">
    <property type="term" value="F:mechanosensitive monoatomic ion channel activity"/>
    <property type="evidence" value="ECO:0007669"/>
    <property type="project" value="InterPro"/>
</dbReference>
<dbReference type="InterPro" id="IPR011066">
    <property type="entry name" value="MscS_channel_C_sf"/>
</dbReference>
<evidence type="ECO:0000256" key="6">
    <source>
        <dbReference type="ARBA" id="ARBA00023136"/>
    </source>
</evidence>
<keyword evidence="6 7" id="KW-0472">Membrane</keyword>
<feature type="domain" description="Mechanosensitive ion channel MscS C-terminal" evidence="9">
    <location>
        <begin position="181"/>
        <end position="262"/>
    </location>
</feature>
<feature type="domain" description="Mechanosensitive ion channel transmembrane helices 2/3" evidence="10">
    <location>
        <begin position="64"/>
        <end position="105"/>
    </location>
</feature>
<dbReference type="AlphaFoldDB" id="A0A0J1C3N1"/>
<dbReference type="PANTHER" id="PTHR30221">
    <property type="entry name" value="SMALL-CONDUCTANCE MECHANOSENSITIVE CHANNEL"/>
    <property type="match status" value="1"/>
</dbReference>
<dbReference type="Gene3D" id="3.30.70.100">
    <property type="match status" value="1"/>
</dbReference>
<dbReference type="InterPro" id="IPR049142">
    <property type="entry name" value="MS_channel_1st"/>
</dbReference>
<feature type="transmembrane region" description="Helical" evidence="7">
    <location>
        <begin position="57"/>
        <end position="79"/>
    </location>
</feature>
<protein>
    <recommendedName>
        <fullName evidence="7">Small-conductance mechanosensitive channel</fullName>
    </recommendedName>
</protein>
<evidence type="ECO:0000259" key="8">
    <source>
        <dbReference type="Pfam" id="PF00924"/>
    </source>
</evidence>
<comment type="subunit">
    <text evidence="7">Homoheptamer.</text>
</comment>
<comment type="similarity">
    <text evidence="2 7">Belongs to the MscS (TC 1.A.23) family.</text>
</comment>
<feature type="transmembrane region" description="Helical" evidence="7">
    <location>
        <begin position="24"/>
        <end position="45"/>
    </location>
</feature>
<dbReference type="InterPro" id="IPR011014">
    <property type="entry name" value="MscS_channel_TM-2"/>
</dbReference>
<dbReference type="InterPro" id="IPR023408">
    <property type="entry name" value="MscS_beta-dom_sf"/>
</dbReference>
<comment type="function">
    <text evidence="7">Mechanosensitive channel that participates in the regulation of osmotic pressure changes within the cell, opening in response to stretch forces in the membrane lipid bilayer, without the need for other proteins. Contributes to normal resistance to hypoosmotic shock. Forms an ion channel of 1.0 nanosiemens conductance with a slight preference for anions.</text>
</comment>
<feature type="transmembrane region" description="Helical" evidence="7">
    <location>
        <begin position="85"/>
        <end position="104"/>
    </location>
</feature>
<organism evidence="11 12">
    <name type="scientific">Neisseria arctica</name>
    <dbReference type="NCBI Taxonomy" id="1470200"/>
    <lineage>
        <taxon>Bacteria</taxon>
        <taxon>Pseudomonadati</taxon>
        <taxon>Pseudomonadota</taxon>
        <taxon>Betaproteobacteria</taxon>
        <taxon>Neisseriales</taxon>
        <taxon>Neisseriaceae</taxon>
        <taxon>Neisseria</taxon>
    </lineage>
</organism>